<keyword evidence="7 8" id="KW-0472">Membrane</keyword>
<protein>
    <recommendedName>
        <fullName evidence="14">Cytochrome b561 and DOMON domain-containing protein</fullName>
    </recommendedName>
</protein>
<evidence type="ECO:0000259" key="11">
    <source>
        <dbReference type="PROSITE" id="PS50939"/>
    </source>
</evidence>
<dbReference type="EMBL" id="JAWXYG010000007">
    <property type="protein sequence ID" value="KAK4268097.1"/>
    <property type="molecule type" value="Genomic_DNA"/>
</dbReference>
<name>A0AAE1JG12_9FABA</name>
<dbReference type="InterPro" id="IPR045266">
    <property type="entry name" value="DOH_DOMON"/>
</dbReference>
<dbReference type="SMART" id="SM00665">
    <property type="entry name" value="B561"/>
    <property type="match status" value="1"/>
</dbReference>
<organism evidence="12 13">
    <name type="scientific">Acacia crassicarpa</name>
    <name type="common">northern wattle</name>
    <dbReference type="NCBI Taxonomy" id="499986"/>
    <lineage>
        <taxon>Eukaryota</taxon>
        <taxon>Viridiplantae</taxon>
        <taxon>Streptophyta</taxon>
        <taxon>Embryophyta</taxon>
        <taxon>Tracheophyta</taxon>
        <taxon>Spermatophyta</taxon>
        <taxon>Magnoliopsida</taxon>
        <taxon>eudicotyledons</taxon>
        <taxon>Gunneridae</taxon>
        <taxon>Pentapetalae</taxon>
        <taxon>rosids</taxon>
        <taxon>fabids</taxon>
        <taxon>Fabales</taxon>
        <taxon>Fabaceae</taxon>
        <taxon>Caesalpinioideae</taxon>
        <taxon>mimosoid clade</taxon>
        <taxon>Acacieae</taxon>
        <taxon>Acacia</taxon>
    </lineage>
</organism>
<evidence type="ECO:0000313" key="12">
    <source>
        <dbReference type="EMBL" id="KAK4268097.1"/>
    </source>
</evidence>
<gene>
    <name evidence="12" type="ORF">QN277_024800</name>
</gene>
<keyword evidence="13" id="KW-1185">Reference proteome</keyword>
<evidence type="ECO:0000256" key="2">
    <source>
        <dbReference type="ARBA" id="ARBA00022448"/>
    </source>
</evidence>
<feature type="transmembrane region" description="Helical" evidence="8">
    <location>
        <begin position="337"/>
        <end position="356"/>
    </location>
</feature>
<dbReference type="PROSITE" id="PS50939">
    <property type="entry name" value="CYTOCHROME_B561"/>
    <property type="match status" value="1"/>
</dbReference>
<dbReference type="InterPro" id="IPR005018">
    <property type="entry name" value="DOMON_domain"/>
</dbReference>
<keyword evidence="5" id="KW-0249">Electron transport</keyword>
<dbReference type="CDD" id="cd09631">
    <property type="entry name" value="DOMON_DOH"/>
    <property type="match status" value="1"/>
</dbReference>
<keyword evidence="6 8" id="KW-1133">Transmembrane helix</keyword>
<feature type="transmembrane region" description="Helical" evidence="8">
    <location>
        <begin position="238"/>
        <end position="262"/>
    </location>
</feature>
<feature type="domain" description="DOMON" evidence="10">
    <location>
        <begin position="55"/>
        <end position="167"/>
    </location>
</feature>
<dbReference type="InterPro" id="IPR006593">
    <property type="entry name" value="Cyt_b561/ferric_Rdtase_TM"/>
</dbReference>
<dbReference type="Pfam" id="PF03188">
    <property type="entry name" value="Cytochrom_B561"/>
    <property type="match status" value="1"/>
</dbReference>
<feature type="signal peptide" evidence="9">
    <location>
        <begin position="1"/>
        <end position="19"/>
    </location>
</feature>
<feature type="transmembrane region" description="Helical" evidence="8">
    <location>
        <begin position="274"/>
        <end position="292"/>
    </location>
</feature>
<feature type="domain" description="Cytochrome b561" evidence="11">
    <location>
        <begin position="172"/>
        <end position="363"/>
    </location>
</feature>
<evidence type="ECO:0000256" key="1">
    <source>
        <dbReference type="ARBA" id="ARBA00004370"/>
    </source>
</evidence>
<dbReference type="Gene3D" id="1.20.120.1770">
    <property type="match status" value="1"/>
</dbReference>
<evidence type="ECO:0000256" key="7">
    <source>
        <dbReference type="ARBA" id="ARBA00023136"/>
    </source>
</evidence>
<evidence type="ECO:0000256" key="8">
    <source>
        <dbReference type="SAM" id="Phobius"/>
    </source>
</evidence>
<comment type="caution">
    <text evidence="12">The sequence shown here is derived from an EMBL/GenBank/DDBJ whole genome shotgun (WGS) entry which is preliminary data.</text>
</comment>
<dbReference type="CDD" id="cd08760">
    <property type="entry name" value="Cyt_b561_FRRS1_like"/>
    <property type="match status" value="1"/>
</dbReference>
<dbReference type="AlphaFoldDB" id="A0AAE1JG12"/>
<keyword evidence="2" id="KW-0813">Transport</keyword>
<feature type="transmembrane region" description="Helical" evidence="8">
    <location>
        <begin position="313"/>
        <end position="331"/>
    </location>
</feature>
<evidence type="ECO:0000256" key="4">
    <source>
        <dbReference type="ARBA" id="ARBA00022729"/>
    </source>
</evidence>
<dbReference type="PANTHER" id="PTHR23130:SF171">
    <property type="entry name" value="OS01G0895300 PROTEIN"/>
    <property type="match status" value="1"/>
</dbReference>
<evidence type="ECO:0000256" key="5">
    <source>
        <dbReference type="ARBA" id="ARBA00022982"/>
    </source>
</evidence>
<dbReference type="SMART" id="SM00664">
    <property type="entry name" value="DoH"/>
    <property type="match status" value="1"/>
</dbReference>
<dbReference type="Proteomes" id="UP001293593">
    <property type="component" value="Unassembled WGS sequence"/>
</dbReference>
<sequence length="368" mass="40403">MMRHFLLSFFVFLIVFCSSSTTLVTSQDSCSLNVDPQHIDFDTSSLRCVPVWPPHNFILRYAQVSSNLWSFVLSFPTNINSYGAIGFSEDGQMVGSSTMVGWDNPAGGSSGVKQYYLSGTTPADVVPDKGNLKYTNAPVVSTSSSIVYVAFQLQTNQPSPHLIFALGPQNSYPSGLLAPHIDMISLHVDYDSGAVGVVSNLNLKRRHGWLNIGGWSLAMMIGAIIARHCKQWDPLWFYLHALIQTLGFGAGVAGFVFGLSLSKKVSSNVTQHKIIGFLILVLGCLQVLAILLRPGKESKIRKYWNYYHHNLGRMLMIFALANSFYGLHLGGEASKWFAGYGASIAFLVLVAIILEIKMLVKPKTKTLA</sequence>
<reference evidence="12" key="1">
    <citation type="submission" date="2023-10" db="EMBL/GenBank/DDBJ databases">
        <title>Chromosome-level genome of the transformable northern wattle, Acacia crassicarpa.</title>
        <authorList>
            <person name="Massaro I."/>
            <person name="Sinha N.R."/>
            <person name="Poethig S."/>
            <person name="Leichty A.R."/>
        </authorList>
    </citation>
    <scope>NUCLEOTIDE SEQUENCE</scope>
    <source>
        <strain evidence="12">Acra3RX</strain>
        <tissue evidence="12">Leaf</tissue>
    </source>
</reference>
<dbReference type="PANTHER" id="PTHR23130">
    <property type="entry name" value="CYTOCHROME B561 AND DOMON DOMAIN-CONTAINING PROTEIN"/>
    <property type="match status" value="1"/>
</dbReference>
<evidence type="ECO:0000256" key="9">
    <source>
        <dbReference type="SAM" id="SignalP"/>
    </source>
</evidence>
<evidence type="ECO:0008006" key="14">
    <source>
        <dbReference type="Google" id="ProtNLM"/>
    </source>
</evidence>
<evidence type="ECO:0000313" key="13">
    <source>
        <dbReference type="Proteomes" id="UP001293593"/>
    </source>
</evidence>
<proteinExistence type="predicted"/>
<dbReference type="PROSITE" id="PS50836">
    <property type="entry name" value="DOMON"/>
    <property type="match status" value="1"/>
</dbReference>
<keyword evidence="3 8" id="KW-0812">Transmembrane</keyword>
<dbReference type="GO" id="GO:0016020">
    <property type="term" value="C:membrane"/>
    <property type="evidence" value="ECO:0007669"/>
    <property type="project" value="UniProtKB-SubCell"/>
</dbReference>
<feature type="transmembrane region" description="Helical" evidence="8">
    <location>
        <begin position="208"/>
        <end position="226"/>
    </location>
</feature>
<accession>A0AAE1JG12</accession>
<keyword evidence="4 9" id="KW-0732">Signal</keyword>
<feature type="chain" id="PRO_5042088571" description="Cytochrome b561 and DOMON domain-containing protein" evidence="9">
    <location>
        <begin position="20"/>
        <end position="368"/>
    </location>
</feature>
<evidence type="ECO:0000259" key="10">
    <source>
        <dbReference type="PROSITE" id="PS50836"/>
    </source>
</evidence>
<evidence type="ECO:0000256" key="6">
    <source>
        <dbReference type="ARBA" id="ARBA00022989"/>
    </source>
</evidence>
<evidence type="ECO:0000256" key="3">
    <source>
        <dbReference type="ARBA" id="ARBA00022692"/>
    </source>
</evidence>
<comment type="subcellular location">
    <subcellularLocation>
        <location evidence="1">Membrane</location>
    </subcellularLocation>
</comment>